<dbReference type="AlphaFoldDB" id="A0A2V3UJA7"/>
<keyword evidence="9" id="KW-1185">Reference proteome</keyword>
<evidence type="ECO:0000256" key="5">
    <source>
        <dbReference type="ARBA" id="ARBA00049243"/>
    </source>
</evidence>
<feature type="domain" description="Fe-containing alcohol dehydrogenase-like C-terminal" evidence="7">
    <location>
        <begin position="188"/>
        <end position="358"/>
    </location>
</feature>
<evidence type="ECO:0000256" key="1">
    <source>
        <dbReference type="ARBA" id="ARBA00001962"/>
    </source>
</evidence>
<evidence type="ECO:0000259" key="7">
    <source>
        <dbReference type="Pfam" id="PF25137"/>
    </source>
</evidence>
<dbReference type="PROSITE" id="PS00913">
    <property type="entry name" value="ADH_IRON_1"/>
    <property type="match status" value="1"/>
</dbReference>
<dbReference type="PANTHER" id="PTHR11496">
    <property type="entry name" value="ALCOHOL DEHYDROGENASE"/>
    <property type="match status" value="1"/>
</dbReference>
<sequence length="407" mass="42526">MTSVFFMPTKVVSGAGALQVLGRAAGELGMTRVLVVSDPIISRQVYYADALSLLEASGLNLLRFEDCEVDARVRQIDAQGERVRRENIDGVISIGGGSVMCAGKGIAIVATNGTSLRACSGVANFKNRPLPMIMVPTTAGSGSEVSQWTVVKDDDHHDKLVCGGPLSFPNVAILDPAVLASLPPSVAAATGVDALTHALEAFTSGASSPITDGLALEAIRQLAGGLRSSVCAVSEEAARTAAIVAASMANMACGNARLGHAHTLSLPLESLLDLPHTLGVGVLMPHVLAFNLTVLPDKAIRVAEALGVRLPGDASLAAAIQASVRALRELYIDIGFPLSWTEAQVPHDRLREMAERAVPGLYAGSEGLARLREAEIGDGTVIESFAPRRMTVRQAESIFRVCLADPI</sequence>
<dbReference type="OrthoDB" id="9815791at2"/>
<feature type="domain" description="Alcohol dehydrogenase iron-type/glycerol dehydrogenase GldA" evidence="6">
    <location>
        <begin position="8"/>
        <end position="176"/>
    </location>
</feature>
<comment type="caution">
    <text evidence="8">The sequence shown here is derived from an EMBL/GenBank/DDBJ whole genome shotgun (WGS) entry which is preliminary data.</text>
</comment>
<comment type="catalytic activity">
    <reaction evidence="5">
        <text>a primary alcohol + NAD(+) = an aldehyde + NADH + H(+)</text>
        <dbReference type="Rhea" id="RHEA:10736"/>
        <dbReference type="ChEBI" id="CHEBI:15378"/>
        <dbReference type="ChEBI" id="CHEBI:15734"/>
        <dbReference type="ChEBI" id="CHEBI:17478"/>
        <dbReference type="ChEBI" id="CHEBI:57540"/>
        <dbReference type="ChEBI" id="CHEBI:57945"/>
        <dbReference type="EC" id="1.1.1.1"/>
    </reaction>
</comment>
<evidence type="ECO:0000256" key="4">
    <source>
        <dbReference type="ARBA" id="ARBA00023027"/>
    </source>
</evidence>
<dbReference type="InterPro" id="IPR039697">
    <property type="entry name" value="Alcohol_dehydrogenase_Fe"/>
</dbReference>
<evidence type="ECO:0000259" key="6">
    <source>
        <dbReference type="Pfam" id="PF00465"/>
    </source>
</evidence>
<dbReference type="PANTHER" id="PTHR11496:SF102">
    <property type="entry name" value="ALCOHOL DEHYDROGENASE 4"/>
    <property type="match status" value="1"/>
</dbReference>
<dbReference type="Pfam" id="PF00465">
    <property type="entry name" value="Fe-ADH"/>
    <property type="match status" value="1"/>
</dbReference>
<dbReference type="Gene3D" id="1.20.1090.10">
    <property type="entry name" value="Dehydroquinate synthase-like - alpha domain"/>
    <property type="match status" value="1"/>
</dbReference>
<dbReference type="RefSeq" id="WP_110372464.1">
    <property type="nucleotide sequence ID" value="NZ_JAHBRY010000001.1"/>
</dbReference>
<keyword evidence="4" id="KW-0520">NAD</keyword>
<dbReference type="InterPro" id="IPR056798">
    <property type="entry name" value="ADH_Fe_C"/>
</dbReference>
<protein>
    <submittedName>
        <fullName evidence="8">Alcohol dehydrogenase</fullName>
    </submittedName>
</protein>
<dbReference type="GO" id="GO:0004022">
    <property type="term" value="F:alcohol dehydrogenase (NAD+) activity"/>
    <property type="evidence" value="ECO:0007669"/>
    <property type="project" value="UniProtKB-EC"/>
</dbReference>
<dbReference type="InterPro" id="IPR001670">
    <property type="entry name" value="ADH_Fe/GldA"/>
</dbReference>
<evidence type="ECO:0000313" key="9">
    <source>
        <dbReference type="Proteomes" id="UP000248021"/>
    </source>
</evidence>
<reference evidence="8 9" key="1">
    <citation type="submission" date="2018-05" db="EMBL/GenBank/DDBJ databases">
        <title>Genomic Encyclopedia of Type Strains, Phase IV (KMG-IV): sequencing the most valuable type-strain genomes for metagenomic binning, comparative biology and taxonomic classification.</title>
        <authorList>
            <person name="Goeker M."/>
        </authorList>
    </citation>
    <scope>NUCLEOTIDE SEQUENCE [LARGE SCALE GENOMIC DNA]</scope>
    <source>
        <strain evidence="8 9">DSM 6462</strain>
    </source>
</reference>
<dbReference type="InterPro" id="IPR018211">
    <property type="entry name" value="ADH_Fe_CS"/>
</dbReference>
<dbReference type="SUPFAM" id="SSF56796">
    <property type="entry name" value="Dehydroquinate synthase-like"/>
    <property type="match status" value="1"/>
</dbReference>
<keyword evidence="3" id="KW-0560">Oxidoreductase</keyword>
<evidence type="ECO:0000313" key="8">
    <source>
        <dbReference type="EMBL" id="PXW64374.1"/>
    </source>
</evidence>
<dbReference type="Pfam" id="PF25137">
    <property type="entry name" value="ADH_Fe_C"/>
    <property type="match status" value="1"/>
</dbReference>
<evidence type="ECO:0000256" key="2">
    <source>
        <dbReference type="ARBA" id="ARBA00007358"/>
    </source>
</evidence>
<comment type="similarity">
    <text evidence="2">Belongs to the iron-containing alcohol dehydrogenase family.</text>
</comment>
<proteinExistence type="inferred from homology"/>
<dbReference type="Proteomes" id="UP000248021">
    <property type="component" value="Unassembled WGS sequence"/>
</dbReference>
<name>A0A2V3UJA7_9HYPH</name>
<organism evidence="8 9">
    <name type="scientific">Chelatococcus asaccharovorans</name>
    <dbReference type="NCBI Taxonomy" id="28210"/>
    <lineage>
        <taxon>Bacteria</taxon>
        <taxon>Pseudomonadati</taxon>
        <taxon>Pseudomonadota</taxon>
        <taxon>Alphaproteobacteria</taxon>
        <taxon>Hyphomicrobiales</taxon>
        <taxon>Chelatococcaceae</taxon>
        <taxon>Chelatococcus</taxon>
    </lineage>
</organism>
<dbReference type="EMBL" id="QJJK01000001">
    <property type="protein sequence ID" value="PXW64374.1"/>
    <property type="molecule type" value="Genomic_DNA"/>
</dbReference>
<dbReference type="Gene3D" id="3.40.50.1970">
    <property type="match status" value="1"/>
</dbReference>
<dbReference type="FunFam" id="3.40.50.1970:FF:000003">
    <property type="entry name" value="Alcohol dehydrogenase, iron-containing"/>
    <property type="match status" value="1"/>
</dbReference>
<evidence type="ECO:0000256" key="3">
    <source>
        <dbReference type="ARBA" id="ARBA00023002"/>
    </source>
</evidence>
<gene>
    <name evidence="8" type="ORF">C7450_101129</name>
</gene>
<dbReference type="CDD" id="cd08551">
    <property type="entry name" value="Fe-ADH"/>
    <property type="match status" value="1"/>
</dbReference>
<accession>A0A2V3UJA7</accession>
<comment type="cofactor">
    <cofactor evidence="1">
        <name>Fe cation</name>
        <dbReference type="ChEBI" id="CHEBI:24875"/>
    </cofactor>
</comment>
<dbReference type="GO" id="GO:0046872">
    <property type="term" value="F:metal ion binding"/>
    <property type="evidence" value="ECO:0007669"/>
    <property type="project" value="InterPro"/>
</dbReference>